<feature type="domain" description="Acetyl xylan esterase" evidence="2">
    <location>
        <begin position="89"/>
        <end position="154"/>
    </location>
</feature>
<dbReference type="AlphaFoldDB" id="A0A926JQL3"/>
<dbReference type="InterPro" id="IPR008391">
    <property type="entry name" value="AXE1_dom"/>
</dbReference>
<reference evidence="3 4" key="1">
    <citation type="submission" date="2020-09" db="EMBL/GenBank/DDBJ databases">
        <title>Sinomicrobium weinanense sp. nov., a halophilic bacteria isolated from saline-alkali soil.</title>
        <authorList>
            <person name="Wu P."/>
            <person name="Ren H."/>
            <person name="Mei Y."/>
            <person name="Liang Y."/>
            <person name="Chen Z."/>
        </authorList>
    </citation>
    <scope>NUCLEOTIDE SEQUENCE [LARGE SCALE GENOMIC DNA]</scope>
    <source>
        <strain evidence="3 4">FJxs</strain>
    </source>
</reference>
<dbReference type="Proteomes" id="UP000653730">
    <property type="component" value="Unassembled WGS sequence"/>
</dbReference>
<dbReference type="Gene3D" id="3.40.50.1820">
    <property type="entry name" value="alpha/beta hydrolase"/>
    <property type="match status" value="1"/>
</dbReference>
<accession>A0A926JQL3</accession>
<protein>
    <submittedName>
        <fullName evidence="3">Acetylxylan esterase</fullName>
    </submittedName>
</protein>
<feature type="signal peptide" evidence="1">
    <location>
        <begin position="1"/>
        <end position="23"/>
    </location>
</feature>
<organism evidence="3 4">
    <name type="scientific">Sinomicrobium weinanense</name>
    <dbReference type="NCBI Taxonomy" id="2842200"/>
    <lineage>
        <taxon>Bacteria</taxon>
        <taxon>Pseudomonadati</taxon>
        <taxon>Bacteroidota</taxon>
        <taxon>Flavobacteriia</taxon>
        <taxon>Flavobacteriales</taxon>
        <taxon>Flavobacteriaceae</taxon>
        <taxon>Sinomicrobium</taxon>
    </lineage>
</organism>
<dbReference type="InterPro" id="IPR029058">
    <property type="entry name" value="AB_hydrolase_fold"/>
</dbReference>
<evidence type="ECO:0000313" key="3">
    <source>
        <dbReference type="EMBL" id="MBC9795677.1"/>
    </source>
</evidence>
<feature type="chain" id="PRO_5037022008" evidence="1">
    <location>
        <begin position="24"/>
        <end position="468"/>
    </location>
</feature>
<name>A0A926JQL3_9FLAO</name>
<evidence type="ECO:0000259" key="2">
    <source>
        <dbReference type="Pfam" id="PF05448"/>
    </source>
</evidence>
<dbReference type="Pfam" id="PF05448">
    <property type="entry name" value="AXE1"/>
    <property type="match status" value="1"/>
</dbReference>
<comment type="caution">
    <text evidence="3">The sequence shown here is derived from an EMBL/GenBank/DDBJ whole genome shotgun (WGS) entry which is preliminary data.</text>
</comment>
<dbReference type="SUPFAM" id="SSF53474">
    <property type="entry name" value="alpha/beta-Hydrolases"/>
    <property type="match status" value="1"/>
</dbReference>
<keyword evidence="4" id="KW-1185">Reference proteome</keyword>
<dbReference type="RefSeq" id="WP_187964825.1">
    <property type="nucleotide sequence ID" value="NZ_JACVDC010000013.1"/>
</dbReference>
<keyword evidence="1" id="KW-0732">Signal</keyword>
<evidence type="ECO:0000313" key="4">
    <source>
        <dbReference type="Proteomes" id="UP000653730"/>
    </source>
</evidence>
<sequence>MLNLQLKNSFICLFFLLSFFGHAQNLRLQKGTVTDSVPIPGTDLLHYAIYLPEAYTAEKKWPVIFVFDTEKRNREAVEAFTAAPGGRQYIIVGGNSVKNTSYEANFYLAKRLFDIVLEKFPVDPKRIYTAGFSAGGRLATAIGAISKDVDGVIACGAALPGNEKYMPRKNDFLFVGLVGDEDGSYREMKGTVSSFNGKKFHADLLVYEGASHYPPAEYVDKALRTLTVKSIAKGALPGSERKIDSLYLKDMDFNRKQEKEGRVFYAFEDLKQLTTNYSSYKDKDGFKQRRKEIRKNNEFRKQRNDSYGISELENYYMVDYLTFLGEDISAGNIGQLPSWEEEIIALEKLEKGKNQAKAKMARRLKNMLKSVVLETIPSLDEEKDIDKLLFVNAFVVLLDPEQEEAYFNILKYSVEKSEYGMALFYLEKLLQTGFKDVKKLNEDEDISLLRIQPEYNDILRDYGLKALY</sequence>
<proteinExistence type="predicted"/>
<evidence type="ECO:0000256" key="1">
    <source>
        <dbReference type="SAM" id="SignalP"/>
    </source>
</evidence>
<gene>
    <name evidence="3" type="ORF">IBL28_06850</name>
</gene>
<dbReference type="EMBL" id="JACVDC010000013">
    <property type="protein sequence ID" value="MBC9795677.1"/>
    <property type="molecule type" value="Genomic_DNA"/>
</dbReference>